<dbReference type="PROSITE" id="PS50011">
    <property type="entry name" value="PROTEIN_KINASE_DOM"/>
    <property type="match status" value="1"/>
</dbReference>
<evidence type="ECO:0000313" key="3">
    <source>
        <dbReference type="Proteomes" id="UP000036947"/>
    </source>
</evidence>
<dbReference type="Proteomes" id="UP000036947">
    <property type="component" value="Unassembled WGS sequence"/>
</dbReference>
<dbReference type="EMBL" id="LFRF01000025">
    <property type="protein sequence ID" value="KND88535.1"/>
    <property type="molecule type" value="Genomic_DNA"/>
</dbReference>
<name>A0A0L0N413_TOLOC</name>
<dbReference type="SUPFAM" id="SSF56112">
    <property type="entry name" value="Protein kinase-like (PK-like)"/>
    <property type="match status" value="1"/>
</dbReference>
<dbReference type="GO" id="GO:0005524">
    <property type="term" value="F:ATP binding"/>
    <property type="evidence" value="ECO:0007669"/>
    <property type="project" value="InterPro"/>
</dbReference>
<feature type="domain" description="Protein kinase" evidence="1">
    <location>
        <begin position="1"/>
        <end position="256"/>
    </location>
</feature>
<evidence type="ECO:0000313" key="2">
    <source>
        <dbReference type="EMBL" id="KND88535.1"/>
    </source>
</evidence>
<organism evidence="2 3">
    <name type="scientific">Tolypocladium ophioglossoides (strain CBS 100239)</name>
    <name type="common">Snaketongue truffleclub</name>
    <name type="synonym">Elaphocordyceps ophioglossoides</name>
    <dbReference type="NCBI Taxonomy" id="1163406"/>
    <lineage>
        <taxon>Eukaryota</taxon>
        <taxon>Fungi</taxon>
        <taxon>Dikarya</taxon>
        <taxon>Ascomycota</taxon>
        <taxon>Pezizomycotina</taxon>
        <taxon>Sordariomycetes</taxon>
        <taxon>Hypocreomycetidae</taxon>
        <taxon>Hypocreales</taxon>
        <taxon>Ophiocordycipitaceae</taxon>
        <taxon>Tolypocladium</taxon>
    </lineage>
</organism>
<protein>
    <recommendedName>
        <fullName evidence="1">Protein kinase domain-containing protein</fullName>
    </recommendedName>
</protein>
<dbReference type="OrthoDB" id="5979581at2759"/>
<dbReference type="Gene3D" id="3.30.200.20">
    <property type="entry name" value="Phosphorylase Kinase, domain 1"/>
    <property type="match status" value="1"/>
</dbReference>
<proteinExistence type="predicted"/>
<dbReference type="Gene3D" id="1.10.510.10">
    <property type="entry name" value="Transferase(Phosphotransferase) domain 1"/>
    <property type="match status" value="1"/>
</dbReference>
<comment type="caution">
    <text evidence="2">The sequence shown here is derived from an EMBL/GenBank/DDBJ whole genome shotgun (WGS) entry which is preliminary data.</text>
</comment>
<dbReference type="GO" id="GO:0004672">
    <property type="term" value="F:protein kinase activity"/>
    <property type="evidence" value="ECO:0007669"/>
    <property type="project" value="InterPro"/>
</dbReference>
<evidence type="ECO:0000259" key="1">
    <source>
        <dbReference type="PROSITE" id="PS50011"/>
    </source>
</evidence>
<gene>
    <name evidence="2" type="ORF">TOPH_06868</name>
</gene>
<dbReference type="InterPro" id="IPR000719">
    <property type="entry name" value="Prot_kinase_dom"/>
</dbReference>
<keyword evidence="3" id="KW-1185">Reference proteome</keyword>
<dbReference type="STRING" id="1163406.A0A0L0N413"/>
<sequence length="256" mass="28612">MDALLALSDSQHPSSDGLGKAFIPTLLDHFEIHGPHGIHLCYVTVPARGSLSWIKQASYVRVFQLDVARALAAQLVLAVSYVHSHGFVHGDLHLGNVLLRLPPAVACMSDEQICREYGEPRLEPVLRYDGERVPPDVPSHAVLPILLGKPSEDIALFEAKIFLADYGETYSPLREARYISYTPICLQPPETRFESTKPLSFSSDIWTLACSFWEILGQRSLFDGFLATEDDITRDQVEALGVLPAEWWGSWEERLN</sequence>
<dbReference type="AlphaFoldDB" id="A0A0L0N413"/>
<accession>A0A0L0N413</accession>
<dbReference type="InterPro" id="IPR011009">
    <property type="entry name" value="Kinase-like_dom_sf"/>
</dbReference>
<reference evidence="2 3" key="1">
    <citation type="journal article" date="2015" name="BMC Genomics">
        <title>The genome of the truffle-parasite Tolypocladium ophioglossoides and the evolution of antifungal peptaibiotics.</title>
        <authorList>
            <person name="Quandt C.A."/>
            <person name="Bushley K.E."/>
            <person name="Spatafora J.W."/>
        </authorList>
    </citation>
    <scope>NUCLEOTIDE SEQUENCE [LARGE SCALE GENOMIC DNA]</scope>
    <source>
        <strain evidence="2 3">CBS 100239</strain>
    </source>
</reference>